<dbReference type="AlphaFoldDB" id="A0A1V6RF79"/>
<accession>A0A1V6RF79</accession>
<evidence type="ECO:0000256" key="1">
    <source>
        <dbReference type="ARBA" id="ARBA00004141"/>
    </source>
</evidence>
<feature type="transmembrane region" description="Helical" evidence="7">
    <location>
        <begin position="53"/>
        <end position="76"/>
    </location>
</feature>
<evidence type="ECO:0000313" key="8">
    <source>
        <dbReference type="EMBL" id="OQE00210.1"/>
    </source>
</evidence>
<protein>
    <recommendedName>
        <fullName evidence="10">Major facilitator superfamily (MFS) profile domain-containing protein</fullName>
    </recommendedName>
</protein>
<sequence>MIGSALMVTIDSDTSPAHIYGYTFLIGVGVGCFQSAGVAFASAIASPIEVNNAVSLMTIAQICGILTFLCVDRAVFQNLVINKISSVLPGYSTNDISELTAGTSGSVFHSLSSDQKSDVIDQVTDSIRRVFIYPLAVYSFEFILSFSLRRRKLYLSAGKVAK</sequence>
<dbReference type="PANTHER" id="PTHR23501:SF12">
    <property type="entry name" value="MAJOR FACILITATOR SUPERFAMILY (MFS) PROFILE DOMAIN-CONTAINING PROTEIN-RELATED"/>
    <property type="match status" value="1"/>
</dbReference>
<dbReference type="Proteomes" id="UP000191518">
    <property type="component" value="Unassembled WGS sequence"/>
</dbReference>
<evidence type="ECO:0000256" key="5">
    <source>
        <dbReference type="ARBA" id="ARBA00022989"/>
    </source>
</evidence>
<evidence type="ECO:0000256" key="7">
    <source>
        <dbReference type="SAM" id="Phobius"/>
    </source>
</evidence>
<dbReference type="PANTHER" id="PTHR23501">
    <property type="entry name" value="MAJOR FACILITATOR SUPERFAMILY"/>
    <property type="match status" value="1"/>
</dbReference>
<keyword evidence="9" id="KW-1185">Reference proteome</keyword>
<feature type="transmembrane region" description="Helical" evidence="7">
    <location>
        <begin position="20"/>
        <end position="41"/>
    </location>
</feature>
<name>A0A1V6RF79_9EURO</name>
<keyword evidence="5 7" id="KW-1133">Transmembrane helix</keyword>
<evidence type="ECO:0000256" key="6">
    <source>
        <dbReference type="ARBA" id="ARBA00023136"/>
    </source>
</evidence>
<keyword evidence="3" id="KW-0813">Transport</keyword>
<comment type="similarity">
    <text evidence="2">Belongs to the major facilitator superfamily. TCR/Tet family.</text>
</comment>
<feature type="transmembrane region" description="Helical" evidence="7">
    <location>
        <begin position="130"/>
        <end position="148"/>
    </location>
</feature>
<dbReference type="EMBL" id="MDYP01000056">
    <property type="protein sequence ID" value="OQE00210.1"/>
    <property type="molecule type" value="Genomic_DNA"/>
</dbReference>
<evidence type="ECO:0000256" key="4">
    <source>
        <dbReference type="ARBA" id="ARBA00022692"/>
    </source>
</evidence>
<gene>
    <name evidence="8" type="ORF">PENVUL_c056G09741</name>
</gene>
<comment type="caution">
    <text evidence="8">The sequence shown here is derived from an EMBL/GenBank/DDBJ whole genome shotgun (WGS) entry which is preliminary data.</text>
</comment>
<evidence type="ECO:0000313" key="9">
    <source>
        <dbReference type="Proteomes" id="UP000191518"/>
    </source>
</evidence>
<evidence type="ECO:0000256" key="3">
    <source>
        <dbReference type="ARBA" id="ARBA00022448"/>
    </source>
</evidence>
<dbReference type="GO" id="GO:0005886">
    <property type="term" value="C:plasma membrane"/>
    <property type="evidence" value="ECO:0007669"/>
    <property type="project" value="TreeGrafter"/>
</dbReference>
<keyword evidence="4 7" id="KW-0812">Transmembrane</keyword>
<organism evidence="8 9">
    <name type="scientific">Penicillium vulpinum</name>
    <dbReference type="NCBI Taxonomy" id="29845"/>
    <lineage>
        <taxon>Eukaryota</taxon>
        <taxon>Fungi</taxon>
        <taxon>Dikarya</taxon>
        <taxon>Ascomycota</taxon>
        <taxon>Pezizomycotina</taxon>
        <taxon>Eurotiomycetes</taxon>
        <taxon>Eurotiomycetidae</taxon>
        <taxon>Eurotiales</taxon>
        <taxon>Aspergillaceae</taxon>
        <taxon>Penicillium</taxon>
    </lineage>
</organism>
<proteinExistence type="inferred from homology"/>
<comment type="subcellular location">
    <subcellularLocation>
        <location evidence="1">Membrane</location>
        <topology evidence="1">Multi-pass membrane protein</topology>
    </subcellularLocation>
</comment>
<evidence type="ECO:0000256" key="2">
    <source>
        <dbReference type="ARBA" id="ARBA00007520"/>
    </source>
</evidence>
<dbReference type="GO" id="GO:0022857">
    <property type="term" value="F:transmembrane transporter activity"/>
    <property type="evidence" value="ECO:0007669"/>
    <property type="project" value="TreeGrafter"/>
</dbReference>
<evidence type="ECO:0008006" key="10">
    <source>
        <dbReference type="Google" id="ProtNLM"/>
    </source>
</evidence>
<reference evidence="9" key="1">
    <citation type="journal article" date="2017" name="Nat. Microbiol.">
        <title>Global analysis of biosynthetic gene clusters reveals vast potential of secondary metabolite production in Penicillium species.</title>
        <authorList>
            <person name="Nielsen J.C."/>
            <person name="Grijseels S."/>
            <person name="Prigent S."/>
            <person name="Ji B."/>
            <person name="Dainat J."/>
            <person name="Nielsen K.F."/>
            <person name="Frisvad J.C."/>
            <person name="Workman M."/>
            <person name="Nielsen J."/>
        </authorList>
    </citation>
    <scope>NUCLEOTIDE SEQUENCE [LARGE SCALE GENOMIC DNA]</scope>
    <source>
        <strain evidence="9">IBT 29486</strain>
    </source>
</reference>
<keyword evidence="6 7" id="KW-0472">Membrane</keyword>